<dbReference type="Pfam" id="PF07230">
    <property type="entry name" value="Portal_T4"/>
    <property type="match status" value="1"/>
</dbReference>
<organism evidence="1">
    <name type="scientific">viral metagenome</name>
    <dbReference type="NCBI Taxonomy" id="1070528"/>
    <lineage>
        <taxon>unclassified sequences</taxon>
        <taxon>metagenomes</taxon>
        <taxon>organismal metagenomes</taxon>
    </lineage>
</organism>
<dbReference type="InterPro" id="IPR010823">
    <property type="entry name" value="Portal_Gp20"/>
</dbReference>
<reference evidence="1" key="1">
    <citation type="submission" date="2020-03" db="EMBL/GenBank/DDBJ databases">
        <title>The deep terrestrial virosphere.</title>
        <authorList>
            <person name="Holmfeldt K."/>
            <person name="Nilsson E."/>
            <person name="Simone D."/>
            <person name="Lopez-Fernandez M."/>
            <person name="Wu X."/>
            <person name="de Brujin I."/>
            <person name="Lundin D."/>
            <person name="Andersson A."/>
            <person name="Bertilsson S."/>
            <person name="Dopson M."/>
        </authorList>
    </citation>
    <scope>NUCLEOTIDE SEQUENCE</scope>
    <source>
        <strain evidence="1">MM171B00165</strain>
    </source>
</reference>
<name>A0A6M3MHD9_9ZZZZ</name>
<proteinExistence type="predicted"/>
<sequence>MVGTPGVRGGPDVDRSEILQWARKLIERGAERVVVASAKAIAGQSEGEQGNGFLQRLGLSVWSAGSDDGARSLARSMATRAADPADALPDQNTARGIPAVDLRLSGGTYDWFQRQMGMSATRFAIYRDCDRMDTEMCELGQALDITASNVVASDEGNEVSFEVGSNDSQILSILQGVNERTRLPGNAWGDCRESKLYGDGFREIVIGSDRLIHRLTPLSCYSMFRMDDEHGDLSPDHAYEQRSAGGELVATWAPWEIMHLRNNLVPGRKYGTSQLFRARKVFKQLSFLEDSTVVMVLMRAPQRLVHTVLVPKDKAKADEILRDHIEANKRKNIWDSSRGKYGAEFNPLDEADYFVPQVWDLKEKMPQANIKTLDGQTNFDQVVRVLEFFQDLMLISTGVPRSYLGITRGIDARATVEQQEIEFARSIRRSQMYLAQAYRESVYDLQIRLLLGRQPKPEDYWIQFPRVSKVDEKVKAEIRKLDADAAAKLGETFGLPLDVILVNFFAWGEEEAAKVAFDAGVPTEESLEWGARKTKGVLGRLRQQVVADSDLRETLERLNEMAGYLRESEPVRV</sequence>
<protein>
    <submittedName>
        <fullName evidence="1">Putative peptidase</fullName>
    </submittedName>
</protein>
<accession>A0A6M3MHD9</accession>
<gene>
    <name evidence="1" type="ORF">MM171B00165_0005</name>
</gene>
<dbReference type="EMBL" id="MT143891">
    <property type="protein sequence ID" value="QJB04829.1"/>
    <property type="molecule type" value="Genomic_DNA"/>
</dbReference>
<evidence type="ECO:0000313" key="1">
    <source>
        <dbReference type="EMBL" id="QJB04829.1"/>
    </source>
</evidence>
<dbReference type="AlphaFoldDB" id="A0A6M3MHD9"/>